<protein>
    <submittedName>
        <fullName evidence="1">M14 family metallopeptidase</fullName>
    </submittedName>
</protein>
<evidence type="ECO:0000313" key="1">
    <source>
        <dbReference type="EMBL" id="MFC0524617.1"/>
    </source>
</evidence>
<gene>
    <name evidence="1" type="ORF">ACFFGV_13655</name>
</gene>
<dbReference type="Gene3D" id="3.40.630.10">
    <property type="entry name" value="Zn peptidases"/>
    <property type="match status" value="1"/>
</dbReference>
<name>A0ABV6LQD4_9BACI</name>
<dbReference type="RefSeq" id="WP_377348763.1">
    <property type="nucleotide sequence ID" value="NZ_JBHLTP010000011.1"/>
</dbReference>
<dbReference type="InterPro" id="IPR021259">
    <property type="entry name" value="DUF2817"/>
</dbReference>
<organism evidence="1 2">
    <name type="scientific">Pontibacillus salicampi</name>
    <dbReference type="NCBI Taxonomy" id="1449801"/>
    <lineage>
        <taxon>Bacteria</taxon>
        <taxon>Bacillati</taxon>
        <taxon>Bacillota</taxon>
        <taxon>Bacilli</taxon>
        <taxon>Bacillales</taxon>
        <taxon>Bacillaceae</taxon>
        <taxon>Pontibacillus</taxon>
    </lineage>
</organism>
<reference evidence="1 2" key="1">
    <citation type="submission" date="2024-09" db="EMBL/GenBank/DDBJ databases">
        <authorList>
            <person name="Sun Q."/>
            <person name="Mori K."/>
        </authorList>
    </citation>
    <scope>NUCLEOTIDE SEQUENCE [LARGE SCALE GENOMIC DNA]</scope>
    <source>
        <strain evidence="1 2">NCAIM B.02529</strain>
    </source>
</reference>
<sequence length="417" mass="47253">MLTYLKRGVWILLIALVFWLGILPHLLLSTSSLAEVPEKGVLQHFVEDYQTSKERFELYPSILKEYWDSVQLESKPIGQQDLAVEFIEAKANKKKENLLILTSGIHGIEGFTGSAMLDYVTNSFAPQLNADNTGLVMVHAVNPWGMKHERRFNEHNVDLNRNFIYDWDTFDTSINKEYPKVEGLLESNQPVGNLGVYEASFLGSLVNNAAREGIGTIEDALLTGQYTNEEGVYFGGKADEPSTAVLKQLYKKWLGSGYEQIIHIDLHTGYGPRYEMSIFSSPQETMTELEAEEAFQYSNVLTPASEGFYVTKGDNTDYINVLKEEAYPNVDLYSTTFEFGTLGDGTMASIQSLKRTVTENRMFHNGVTNVTAKETIENQYKSMFYPHEEKWRTTAIQDFQKALTGVLHFKDIIDSEE</sequence>
<dbReference type="CDD" id="cd06233">
    <property type="entry name" value="M14-like"/>
    <property type="match status" value="1"/>
</dbReference>
<dbReference type="Proteomes" id="UP001589836">
    <property type="component" value="Unassembled WGS sequence"/>
</dbReference>
<evidence type="ECO:0000313" key="2">
    <source>
        <dbReference type="Proteomes" id="UP001589836"/>
    </source>
</evidence>
<dbReference type="EMBL" id="JBHLTP010000011">
    <property type="protein sequence ID" value="MFC0524617.1"/>
    <property type="molecule type" value="Genomic_DNA"/>
</dbReference>
<dbReference type="Pfam" id="PF10994">
    <property type="entry name" value="DUF2817"/>
    <property type="match status" value="1"/>
</dbReference>
<accession>A0ABV6LQD4</accession>
<keyword evidence="2" id="KW-1185">Reference proteome</keyword>
<comment type="caution">
    <text evidence="1">The sequence shown here is derived from an EMBL/GenBank/DDBJ whole genome shotgun (WGS) entry which is preliminary data.</text>
</comment>
<proteinExistence type="predicted"/>
<dbReference type="SUPFAM" id="SSF53187">
    <property type="entry name" value="Zn-dependent exopeptidases"/>
    <property type="match status" value="1"/>
</dbReference>